<keyword evidence="3" id="KW-0472">Membrane</keyword>
<dbReference type="EMBL" id="JAGSOV010000111">
    <property type="protein sequence ID" value="MCO1661149.1"/>
    <property type="molecule type" value="Genomic_DNA"/>
</dbReference>
<dbReference type="Gene3D" id="3.30.565.10">
    <property type="entry name" value="Histidine kinase-like ATPase, C-terminal domain"/>
    <property type="match status" value="1"/>
</dbReference>
<dbReference type="PANTHER" id="PTHR43547:SF2">
    <property type="entry name" value="HYBRID SIGNAL TRANSDUCTION HISTIDINE KINASE C"/>
    <property type="match status" value="1"/>
</dbReference>
<dbReference type="GO" id="GO:0016301">
    <property type="term" value="F:kinase activity"/>
    <property type="evidence" value="ECO:0007669"/>
    <property type="project" value="UniProtKB-KW"/>
</dbReference>
<keyword evidence="3" id="KW-0812">Transmembrane</keyword>
<keyword evidence="3" id="KW-1133">Transmembrane helix</keyword>
<feature type="transmembrane region" description="Helical" evidence="3">
    <location>
        <begin position="138"/>
        <end position="161"/>
    </location>
</feature>
<organism evidence="5 6">
    <name type="scientific">Pseudonocardia humida</name>
    <dbReference type="NCBI Taxonomy" id="2800819"/>
    <lineage>
        <taxon>Bacteria</taxon>
        <taxon>Bacillati</taxon>
        <taxon>Actinomycetota</taxon>
        <taxon>Actinomycetes</taxon>
        <taxon>Pseudonocardiales</taxon>
        <taxon>Pseudonocardiaceae</taxon>
        <taxon>Pseudonocardia</taxon>
    </lineage>
</organism>
<keyword evidence="2 5" id="KW-0808">Transferase</keyword>
<dbReference type="PROSITE" id="PS50109">
    <property type="entry name" value="HIS_KIN"/>
    <property type="match status" value="1"/>
</dbReference>
<comment type="caution">
    <text evidence="5">The sequence shown here is derived from an EMBL/GenBank/DDBJ whole genome shotgun (WGS) entry which is preliminary data.</text>
</comment>
<proteinExistence type="predicted"/>
<keyword evidence="6" id="KW-1185">Reference proteome</keyword>
<reference evidence="5" key="1">
    <citation type="submission" date="2021-04" db="EMBL/GenBank/DDBJ databases">
        <title>Pseudonocardia sp. nov., isolated from sandy soil of mangrove forest.</title>
        <authorList>
            <person name="Zan Z."/>
            <person name="Huang R."/>
            <person name="Liu W."/>
        </authorList>
    </citation>
    <scope>NUCLEOTIDE SEQUENCE</scope>
    <source>
        <strain evidence="5">S2-4</strain>
    </source>
</reference>
<evidence type="ECO:0000313" key="5">
    <source>
        <dbReference type="EMBL" id="MCO1661149.1"/>
    </source>
</evidence>
<evidence type="ECO:0000256" key="2">
    <source>
        <dbReference type="ARBA" id="ARBA00022777"/>
    </source>
</evidence>
<accession>A0ABT1ADK5</accession>
<evidence type="ECO:0000313" key="6">
    <source>
        <dbReference type="Proteomes" id="UP001165283"/>
    </source>
</evidence>
<name>A0ABT1ADK5_9PSEU</name>
<feature type="transmembrane region" description="Helical" evidence="3">
    <location>
        <begin position="227"/>
        <end position="249"/>
    </location>
</feature>
<feature type="transmembrane region" description="Helical" evidence="3">
    <location>
        <begin position="176"/>
        <end position="196"/>
    </location>
</feature>
<evidence type="ECO:0000259" key="4">
    <source>
        <dbReference type="PROSITE" id="PS50109"/>
    </source>
</evidence>
<keyword evidence="1" id="KW-0597">Phosphoprotein</keyword>
<dbReference type="InterPro" id="IPR005467">
    <property type="entry name" value="His_kinase_dom"/>
</dbReference>
<feature type="transmembrane region" description="Helical" evidence="3">
    <location>
        <begin position="80"/>
        <end position="101"/>
    </location>
</feature>
<dbReference type="Pfam" id="PF02518">
    <property type="entry name" value="HATPase_c"/>
    <property type="match status" value="1"/>
</dbReference>
<keyword evidence="2 5" id="KW-0418">Kinase</keyword>
<feature type="transmembrane region" description="Helical" evidence="3">
    <location>
        <begin position="107"/>
        <end position="126"/>
    </location>
</feature>
<feature type="domain" description="Histidine kinase" evidence="4">
    <location>
        <begin position="275"/>
        <end position="476"/>
    </location>
</feature>
<feature type="transmembrane region" description="Helical" evidence="3">
    <location>
        <begin position="52"/>
        <end position="73"/>
    </location>
</feature>
<dbReference type="InterPro" id="IPR036890">
    <property type="entry name" value="HATPase_C_sf"/>
</dbReference>
<protein>
    <submittedName>
        <fullName evidence="5">HAMP domain-containing histidine kinase</fullName>
    </submittedName>
</protein>
<sequence>MTSSAAGPARPTVPWNELRMPAVESVAQLSLVVIALVATGRHDPSGWTGRTTGVLVFAAATGAALLLATGGFVSDNRRAVRMAGAVAVFAGIVLLPAAVGIPPASGMWALASDVALLGVVGFLVLAVRASADRRADRIAAAVVGVVVAVATAALSAVAGLAPDVVPPAALLQAADLVVWSGAGAAALVVFIAGAVADRALLRGTALAFATLAAANAVRIAADAVVAAPAVAALQLAAVAMLLGVAVRFVRVEVRRVVDRRGRLVAAEAAVAAAAERERELQQLAGGLAGAADVLSREGAAPGPEDRRLLAAAGAEFERMREMLGGEPGPSRGEIGTVLRDLAVVHRANGLDVHAEVDGDPHAQVDVGLLARVLTNLLVNCAEHAPGARVWLRASPAEGRLRIEVVDDGADPAPESVAALVQRGGRGPRPAGSALGLAISAGLAERHHGRVTVTTVDPVDGTGAGGCIAVLELPVADERTDR</sequence>
<dbReference type="SUPFAM" id="SSF55874">
    <property type="entry name" value="ATPase domain of HSP90 chaperone/DNA topoisomerase II/histidine kinase"/>
    <property type="match status" value="1"/>
</dbReference>
<feature type="transmembrane region" description="Helical" evidence="3">
    <location>
        <begin position="203"/>
        <end position="221"/>
    </location>
</feature>
<gene>
    <name evidence="5" type="ORF">KDL28_39500</name>
</gene>
<dbReference type="SMART" id="SM00387">
    <property type="entry name" value="HATPase_c"/>
    <property type="match status" value="1"/>
</dbReference>
<dbReference type="InterPro" id="IPR003594">
    <property type="entry name" value="HATPase_dom"/>
</dbReference>
<dbReference type="PANTHER" id="PTHR43547">
    <property type="entry name" value="TWO-COMPONENT HISTIDINE KINASE"/>
    <property type="match status" value="1"/>
</dbReference>
<evidence type="ECO:0000256" key="1">
    <source>
        <dbReference type="ARBA" id="ARBA00022553"/>
    </source>
</evidence>
<evidence type="ECO:0000256" key="3">
    <source>
        <dbReference type="SAM" id="Phobius"/>
    </source>
</evidence>
<dbReference type="RefSeq" id="WP_252446659.1">
    <property type="nucleotide sequence ID" value="NZ_JAGSOV010000111.1"/>
</dbReference>
<dbReference type="Proteomes" id="UP001165283">
    <property type="component" value="Unassembled WGS sequence"/>
</dbReference>